<dbReference type="RefSeq" id="XP_056690598.1">
    <property type="nucleotide sequence ID" value="XM_056834620.1"/>
</dbReference>
<name>A0ABM3R4Q4_SPIOL</name>
<feature type="compositionally biased region" description="Basic and acidic residues" evidence="1">
    <location>
        <begin position="20"/>
        <end position="39"/>
    </location>
</feature>
<reference evidence="3" key="2">
    <citation type="submission" date="2025-08" db="UniProtKB">
        <authorList>
            <consortium name="RefSeq"/>
        </authorList>
    </citation>
    <scope>IDENTIFICATION</scope>
    <source>
        <tissue evidence="3">Leaf</tissue>
    </source>
</reference>
<accession>A0ABM3R4Q4</accession>
<proteinExistence type="predicted"/>
<evidence type="ECO:0000256" key="1">
    <source>
        <dbReference type="SAM" id="MobiDB-lite"/>
    </source>
</evidence>
<dbReference type="GeneID" id="130465768"/>
<reference evidence="2" key="1">
    <citation type="journal article" date="2021" name="Nat. Commun.">
        <title>Genomic analyses provide insights into spinach domestication and the genetic basis of agronomic traits.</title>
        <authorList>
            <person name="Cai X."/>
            <person name="Sun X."/>
            <person name="Xu C."/>
            <person name="Sun H."/>
            <person name="Wang X."/>
            <person name="Ge C."/>
            <person name="Zhang Z."/>
            <person name="Wang Q."/>
            <person name="Fei Z."/>
            <person name="Jiao C."/>
            <person name="Wang Q."/>
        </authorList>
    </citation>
    <scope>NUCLEOTIDE SEQUENCE [LARGE SCALE GENOMIC DNA]</scope>
    <source>
        <strain evidence="2">cv. Varoflay</strain>
    </source>
</reference>
<feature type="region of interest" description="Disordered" evidence="1">
    <location>
        <begin position="20"/>
        <end position="67"/>
    </location>
</feature>
<evidence type="ECO:0000313" key="2">
    <source>
        <dbReference type="Proteomes" id="UP000813463"/>
    </source>
</evidence>
<sequence>MLIIDSLKRHCAKLTQKLSGRDIEERRRGRRGSVDREPQVETLLRQDGPSMDLGQGSGAGTYKRHSDADKGAAPFVYVDPTMHSFGGASSSRPFVPPSGYYFGGNGPQPWGADPWTCWQEMERMRQV</sequence>
<evidence type="ECO:0000313" key="3">
    <source>
        <dbReference type="RefSeq" id="XP_056690598.1"/>
    </source>
</evidence>
<keyword evidence="2" id="KW-1185">Reference proteome</keyword>
<protein>
    <submittedName>
        <fullName evidence="3">Uncharacterized protein</fullName>
    </submittedName>
</protein>
<gene>
    <name evidence="3" type="primary">LOC130465768</name>
</gene>
<dbReference type="Proteomes" id="UP000813463">
    <property type="component" value="Chromosome 1"/>
</dbReference>
<organism evidence="2 3">
    <name type="scientific">Spinacia oleracea</name>
    <name type="common">Spinach</name>
    <dbReference type="NCBI Taxonomy" id="3562"/>
    <lineage>
        <taxon>Eukaryota</taxon>
        <taxon>Viridiplantae</taxon>
        <taxon>Streptophyta</taxon>
        <taxon>Embryophyta</taxon>
        <taxon>Tracheophyta</taxon>
        <taxon>Spermatophyta</taxon>
        <taxon>Magnoliopsida</taxon>
        <taxon>eudicotyledons</taxon>
        <taxon>Gunneridae</taxon>
        <taxon>Pentapetalae</taxon>
        <taxon>Caryophyllales</taxon>
        <taxon>Chenopodiaceae</taxon>
        <taxon>Chenopodioideae</taxon>
        <taxon>Anserineae</taxon>
        <taxon>Spinacia</taxon>
    </lineage>
</organism>